<reference evidence="3 4" key="1">
    <citation type="submission" date="2019-03" db="EMBL/GenBank/DDBJ databases">
        <title>Genomic Encyclopedia of Type Strains, Phase IV (KMG-IV): sequencing the most valuable type-strain genomes for metagenomic binning, comparative biology and taxonomic classification.</title>
        <authorList>
            <person name="Goeker M."/>
        </authorList>
    </citation>
    <scope>NUCLEOTIDE SEQUENCE [LARGE SCALE GENOMIC DNA]</scope>
    <source>
        <strain evidence="3 4">DSM 16730</strain>
    </source>
</reference>
<protein>
    <submittedName>
        <fullName evidence="3">Alpha-L-rhamnosidase-like protein</fullName>
    </submittedName>
</protein>
<dbReference type="SUPFAM" id="SSF48208">
    <property type="entry name" value="Six-hairpin glycosidases"/>
    <property type="match status" value="1"/>
</dbReference>
<keyword evidence="4" id="KW-1185">Reference proteome</keyword>
<dbReference type="Gene3D" id="1.50.10.10">
    <property type="match status" value="1"/>
</dbReference>
<proteinExistence type="predicted"/>
<accession>A0A4R3VNE4</accession>
<name>A0A4R3VNE4_9GAMM</name>
<feature type="domain" description="Glycosyl hydrolase family 78 alpha-rhamnosidase N-terminal" evidence="2">
    <location>
        <begin position="37"/>
        <end position="176"/>
    </location>
</feature>
<dbReference type="InterPro" id="IPR012341">
    <property type="entry name" value="6hp_glycosidase-like_sf"/>
</dbReference>
<evidence type="ECO:0000313" key="4">
    <source>
        <dbReference type="Proteomes" id="UP000295433"/>
    </source>
</evidence>
<dbReference type="GO" id="GO:0005975">
    <property type="term" value="P:carbohydrate metabolic process"/>
    <property type="evidence" value="ECO:0007669"/>
    <property type="project" value="InterPro"/>
</dbReference>
<organism evidence="3 4">
    <name type="scientific">Samsonia erythrinae</name>
    <dbReference type="NCBI Taxonomy" id="160434"/>
    <lineage>
        <taxon>Bacteria</taxon>
        <taxon>Pseudomonadati</taxon>
        <taxon>Pseudomonadota</taxon>
        <taxon>Gammaproteobacteria</taxon>
        <taxon>Enterobacterales</taxon>
        <taxon>Pectobacteriaceae</taxon>
        <taxon>Samsonia</taxon>
    </lineage>
</organism>
<feature type="domain" description="Alpha-L-rhamnosidase six-hairpin glycosidase" evidence="1">
    <location>
        <begin position="191"/>
        <end position="521"/>
    </location>
</feature>
<dbReference type="RefSeq" id="WP_132452068.1">
    <property type="nucleotide sequence ID" value="NZ_JAWIZJ010000001.1"/>
</dbReference>
<dbReference type="PANTHER" id="PTHR34987:SF4">
    <property type="entry name" value="ALPHA-L-RHAMNOSIDASE C-TERMINAL DOMAIN-CONTAINING PROTEIN"/>
    <property type="match status" value="1"/>
</dbReference>
<evidence type="ECO:0000259" key="1">
    <source>
        <dbReference type="Pfam" id="PF17389"/>
    </source>
</evidence>
<gene>
    <name evidence="3" type="ORF">EDC54_10114</name>
</gene>
<comment type="caution">
    <text evidence="3">The sequence shown here is derived from an EMBL/GenBank/DDBJ whole genome shotgun (WGS) entry which is preliminary data.</text>
</comment>
<dbReference type="PANTHER" id="PTHR34987">
    <property type="entry name" value="C, PUTATIVE (AFU_ORTHOLOGUE AFUA_3G02880)-RELATED"/>
    <property type="match status" value="1"/>
</dbReference>
<dbReference type="AlphaFoldDB" id="A0A4R3VNE4"/>
<dbReference type="Pfam" id="PF21104">
    <property type="entry name" value="Glyco_hydro_78_N"/>
    <property type="match status" value="1"/>
</dbReference>
<sequence length="525" mass="60779">MTQMMQHCAGLKTKRNEAFLAIAESLRPDLYCEIRHPVGLIETVADAQELHGWKAVQAGEKEDIYQQVIKPGEEFIVDLGTHCVGYITLSFESVGSPPDAPAHVQLIFGETLAEMAEPFSEYQGWLSSSWLQQEDIYIDVLPATLSLSRRYCCRYVKVRVISTSPKFNLRLRDIHIQHVSSADMTSLLPLMTQDSLLKRIDDVSVLTLHNCMQDVFEDGPKRDRRLWLGDLRLQAQVAYYTFEGSADLVKRCLYLFAGVTREDGLVSANLFMKPDVIPDDTFLFDYSLFFVSTLHDYVQVTQDLSTLADLWPTAYRQIELALEHVDDRGIIQDQDYWWSFVDWHDALNKQASSQGIFIYVLSHAINLARLIDREKIIFLEKVQDELKANALKILWDEEKKFFISGKEKQISFASQVWLILSEVGDKEFRKKLIERLYNYPPEIKLRTPYMMHHFIDALMQEGEVERAIMEIKRYWGGMIKLGADTFWELFDPDNLNHSPYGSKIINSYCHAWSCTPAYFIRKYSL</sequence>
<dbReference type="Proteomes" id="UP000295433">
    <property type="component" value="Unassembled WGS sequence"/>
</dbReference>
<dbReference type="InterPro" id="IPR008928">
    <property type="entry name" value="6-hairpin_glycosidase_sf"/>
</dbReference>
<evidence type="ECO:0000259" key="2">
    <source>
        <dbReference type="Pfam" id="PF21104"/>
    </source>
</evidence>
<dbReference type="Pfam" id="PF17389">
    <property type="entry name" value="Bac_rhamnosid6H"/>
    <property type="match status" value="1"/>
</dbReference>
<dbReference type="InterPro" id="IPR049164">
    <property type="entry name" value="Glyco_hydro_78_N"/>
</dbReference>
<evidence type="ECO:0000313" key="3">
    <source>
        <dbReference type="EMBL" id="TCV08515.1"/>
    </source>
</evidence>
<dbReference type="InterPro" id="IPR035396">
    <property type="entry name" value="Bac_rhamnosid6H"/>
</dbReference>
<dbReference type="OrthoDB" id="9815108at2"/>
<dbReference type="EMBL" id="SMBY01000001">
    <property type="protein sequence ID" value="TCV08515.1"/>
    <property type="molecule type" value="Genomic_DNA"/>
</dbReference>